<evidence type="ECO:0000256" key="2">
    <source>
        <dbReference type="ARBA" id="ARBA00009055"/>
    </source>
</evidence>
<dbReference type="PANTHER" id="PTHR34597:SF3">
    <property type="entry name" value="OUTER MEMBRANE TRANSPORTER CDIB"/>
    <property type="match status" value="1"/>
</dbReference>
<evidence type="ECO:0000256" key="4">
    <source>
        <dbReference type="ARBA" id="ARBA00022692"/>
    </source>
</evidence>
<dbReference type="Proteomes" id="UP000277179">
    <property type="component" value="Unassembled WGS sequence"/>
</dbReference>
<protein>
    <recommendedName>
        <fullName evidence="14">Hemolysin activation/secretion protein</fullName>
    </recommendedName>
</protein>
<dbReference type="AlphaFoldDB" id="A0A3M4Q0X7"/>
<proteinExistence type="inferred from homology"/>
<dbReference type="Gene3D" id="2.40.160.50">
    <property type="entry name" value="membrane protein fhac: a member of the omp85/tpsb transporter family"/>
    <property type="match status" value="1"/>
</dbReference>
<evidence type="ECO:0008006" key="14">
    <source>
        <dbReference type="Google" id="ProtNLM"/>
    </source>
</evidence>
<dbReference type="RefSeq" id="WP_235593067.1">
    <property type="nucleotide sequence ID" value="NZ_RBRL01000369.1"/>
</dbReference>
<keyword evidence="5" id="KW-0406">Ion transport</keyword>
<keyword evidence="8" id="KW-0732">Signal</keyword>
<dbReference type="FunFam" id="2.40.160.50:FF:000009">
    <property type="entry name" value="Putative hemolysin activator protein"/>
    <property type="match status" value="1"/>
</dbReference>
<evidence type="ECO:0000259" key="10">
    <source>
        <dbReference type="Pfam" id="PF08479"/>
    </source>
</evidence>
<comment type="similarity">
    <text evidence="2">Belongs to the TPS (TC 1.B.20) family.</text>
</comment>
<accession>A0A3M4Q0X7</accession>
<evidence type="ECO:0000256" key="5">
    <source>
        <dbReference type="ARBA" id="ARBA00023065"/>
    </source>
</evidence>
<dbReference type="InterPro" id="IPR027282">
    <property type="entry name" value="TPS"/>
</dbReference>
<feature type="chain" id="PRO_5018241439" description="Hemolysin activation/secretion protein" evidence="8">
    <location>
        <begin position="47"/>
        <end position="592"/>
    </location>
</feature>
<name>A0A3M4Q0X7_9PSED</name>
<evidence type="ECO:0000256" key="6">
    <source>
        <dbReference type="ARBA" id="ARBA00023136"/>
    </source>
</evidence>
<evidence type="ECO:0000256" key="3">
    <source>
        <dbReference type="ARBA" id="ARBA00022452"/>
    </source>
</evidence>
<evidence type="ECO:0000259" key="11">
    <source>
        <dbReference type="Pfam" id="PF17287"/>
    </source>
</evidence>
<keyword evidence="7" id="KW-0998">Cell outer membrane</keyword>
<keyword evidence="4" id="KW-0812">Transmembrane</keyword>
<dbReference type="InterPro" id="IPR051544">
    <property type="entry name" value="TPS_OM_transporter"/>
</dbReference>
<evidence type="ECO:0000313" key="12">
    <source>
        <dbReference type="EMBL" id="RMQ84081.1"/>
    </source>
</evidence>
<feature type="domain" description="Polypeptide-transport-associated ShlB-type" evidence="10">
    <location>
        <begin position="117"/>
        <end position="177"/>
    </location>
</feature>
<keyword evidence="6" id="KW-0472">Membrane</keyword>
<dbReference type="EMBL" id="RBRL01000369">
    <property type="protein sequence ID" value="RMQ84081.1"/>
    <property type="molecule type" value="Genomic_DNA"/>
</dbReference>
<comment type="subcellular location">
    <subcellularLocation>
        <location evidence="1">Cell outer membrane</location>
    </subcellularLocation>
</comment>
<dbReference type="GO" id="GO:0098046">
    <property type="term" value="C:type V protein secretion system complex"/>
    <property type="evidence" value="ECO:0007669"/>
    <property type="project" value="TreeGrafter"/>
</dbReference>
<evidence type="ECO:0000256" key="7">
    <source>
        <dbReference type="ARBA" id="ARBA00023237"/>
    </source>
</evidence>
<dbReference type="InterPro" id="IPR005565">
    <property type="entry name" value="Hemolysn_activator_HlyB_C"/>
</dbReference>
<dbReference type="Gene3D" id="3.10.20.310">
    <property type="entry name" value="membrane protein fhac"/>
    <property type="match status" value="1"/>
</dbReference>
<dbReference type="InterPro" id="IPR035251">
    <property type="entry name" value="ShlB_POTRA"/>
</dbReference>
<dbReference type="Pfam" id="PF03865">
    <property type="entry name" value="ShlB"/>
    <property type="match status" value="1"/>
</dbReference>
<dbReference type="Pfam" id="PF08479">
    <property type="entry name" value="POTRA_2"/>
    <property type="match status" value="1"/>
</dbReference>
<dbReference type="InterPro" id="IPR013686">
    <property type="entry name" value="Polypept-transport_assoc_ShlB"/>
</dbReference>
<keyword evidence="3" id="KW-1134">Transmembrane beta strand</keyword>
<evidence type="ECO:0000259" key="9">
    <source>
        <dbReference type="Pfam" id="PF03865"/>
    </source>
</evidence>
<organism evidence="12 13">
    <name type="scientific">Pseudomonas salomonii</name>
    <dbReference type="NCBI Taxonomy" id="191391"/>
    <lineage>
        <taxon>Bacteria</taxon>
        <taxon>Pseudomonadati</taxon>
        <taxon>Pseudomonadota</taxon>
        <taxon>Gammaproteobacteria</taxon>
        <taxon>Pseudomonadales</taxon>
        <taxon>Pseudomonadaceae</taxon>
        <taxon>Pseudomonas</taxon>
    </lineage>
</organism>
<feature type="domain" description="ShlB POTRA" evidence="11">
    <location>
        <begin position="178"/>
        <end position="231"/>
    </location>
</feature>
<keyword evidence="5" id="KW-0813">Transport</keyword>
<evidence type="ECO:0000256" key="8">
    <source>
        <dbReference type="SAM" id="SignalP"/>
    </source>
</evidence>
<reference evidence="12 13" key="1">
    <citation type="submission" date="2018-08" db="EMBL/GenBank/DDBJ databases">
        <title>Recombination of ecologically and evolutionarily significant loci maintains genetic cohesion in the Pseudomonas syringae species complex.</title>
        <authorList>
            <person name="Dillon M."/>
            <person name="Thakur S."/>
            <person name="Almeida R.N.D."/>
            <person name="Weir B.S."/>
            <person name="Guttman D.S."/>
        </authorList>
    </citation>
    <scope>NUCLEOTIDE SEQUENCE [LARGE SCALE GENOMIC DNA]</scope>
    <source>
        <strain evidence="12 13">ICMP 11288</strain>
    </source>
</reference>
<gene>
    <name evidence="12" type="ORF">ALP97_04162</name>
</gene>
<dbReference type="GO" id="GO:0008320">
    <property type="term" value="F:protein transmembrane transporter activity"/>
    <property type="evidence" value="ECO:0007669"/>
    <property type="project" value="TreeGrafter"/>
</dbReference>
<dbReference type="Pfam" id="PF17287">
    <property type="entry name" value="POTRA_3"/>
    <property type="match status" value="1"/>
</dbReference>
<evidence type="ECO:0000256" key="1">
    <source>
        <dbReference type="ARBA" id="ARBA00004442"/>
    </source>
</evidence>
<comment type="caution">
    <text evidence="12">The sequence shown here is derived from an EMBL/GenBank/DDBJ whole genome shotgun (WGS) entry which is preliminary data.</text>
</comment>
<dbReference type="GO" id="GO:0046819">
    <property type="term" value="P:protein secretion by the type V secretion system"/>
    <property type="evidence" value="ECO:0007669"/>
    <property type="project" value="TreeGrafter"/>
</dbReference>
<feature type="signal peptide" evidence="8">
    <location>
        <begin position="1"/>
        <end position="46"/>
    </location>
</feature>
<dbReference type="PIRSF" id="PIRSF029745">
    <property type="entry name" value="FhaC"/>
    <property type="match status" value="1"/>
</dbReference>
<dbReference type="GO" id="GO:0009279">
    <property type="term" value="C:cell outer membrane"/>
    <property type="evidence" value="ECO:0007669"/>
    <property type="project" value="UniProtKB-SubCell"/>
</dbReference>
<evidence type="ECO:0000313" key="13">
    <source>
        <dbReference type="Proteomes" id="UP000277179"/>
    </source>
</evidence>
<dbReference type="GO" id="GO:0006811">
    <property type="term" value="P:monoatomic ion transport"/>
    <property type="evidence" value="ECO:0007669"/>
    <property type="project" value="UniProtKB-KW"/>
</dbReference>
<dbReference type="PANTHER" id="PTHR34597">
    <property type="entry name" value="SLR1661 PROTEIN"/>
    <property type="match status" value="1"/>
</dbReference>
<sequence length="592" mass="64611">MEVFFRPGESLARFCTLYSPVKNLAPSHHSMAVLLLAALGSCAAHAADPPVPAQQLLLQQDRERALREQLEPAPDVRLELPPSSSKGSLLEKRETPCFLIRKIALNGELADDFQWALRSADPKHDPATGQCLGAQGINLTMKRIQNAIIERGFVTTRVLAPPQDLNSGVLQLTLIPGRIHSIRFAEGTSTRANAWNAVPASAGDLLNLRDLEQALENFKRVPTAEADIQIAAAQGMDAKPGDSDLVIAWKQALPVRLSVSVDDSGTDATGKYLGSTSVSLDNLLSLNDLFYASFNHDLGGGDSGSRGSKGHTLHYSVPYGYWLFGITSSEYDYHQTVAGANQTYQYTGESKNNEISASRLLYRDAVRKTTLKLSGWTRTSQNYIDDTEIEIQRRRMAGWALGLSHREFIGTATLDLGASYRRGTGARNAIAAPEEAFDEGTSRSQIINADAQFSVPFNLATQRLRYTAAWRAQWNRTALVPQDRFSIGGRYSVRGFDGENILSSDRGWLVRNDLGLALGNTGQETYLGVDYGKVGGPSSRYLIGDHLAGYVVGLRGGYRQVSYDVFVGQPISKPKGFETANTTAGFSLTWAM</sequence>
<feature type="domain" description="Haemolysin activator HlyB C-terminal" evidence="9">
    <location>
        <begin position="241"/>
        <end position="556"/>
    </location>
</feature>